<feature type="compositionally biased region" description="Basic and acidic residues" evidence="1">
    <location>
        <begin position="383"/>
        <end position="408"/>
    </location>
</feature>
<dbReference type="Pfam" id="PF02845">
    <property type="entry name" value="CUE"/>
    <property type="match status" value="1"/>
</dbReference>
<dbReference type="AlphaFoldDB" id="A0A2J6QC15"/>
<name>A0A2J6QC15_9HELO</name>
<keyword evidence="4" id="KW-1185">Reference proteome</keyword>
<dbReference type="PANTHER" id="PTHR16461:SF5">
    <property type="entry name" value="TOLL-INTERACTING PROTEIN"/>
    <property type="match status" value="1"/>
</dbReference>
<dbReference type="InterPro" id="IPR009060">
    <property type="entry name" value="UBA-like_sf"/>
</dbReference>
<evidence type="ECO:0000256" key="1">
    <source>
        <dbReference type="SAM" id="MobiDB-lite"/>
    </source>
</evidence>
<dbReference type="STRING" id="1745343.A0A2J6QC15"/>
<feature type="compositionally biased region" description="Polar residues" evidence="1">
    <location>
        <begin position="319"/>
        <end position="328"/>
    </location>
</feature>
<feature type="region of interest" description="Disordered" evidence="1">
    <location>
        <begin position="1"/>
        <end position="49"/>
    </location>
</feature>
<dbReference type="PANTHER" id="PTHR16461">
    <property type="entry name" value="TOLL-INTERACTING PROTEIN"/>
    <property type="match status" value="1"/>
</dbReference>
<feature type="domain" description="CUE" evidence="2">
    <location>
        <begin position="38"/>
        <end position="82"/>
    </location>
</feature>
<dbReference type="GO" id="GO:0043130">
    <property type="term" value="F:ubiquitin binding"/>
    <property type="evidence" value="ECO:0007669"/>
    <property type="project" value="InterPro"/>
</dbReference>
<evidence type="ECO:0000313" key="4">
    <source>
        <dbReference type="Proteomes" id="UP000235672"/>
    </source>
</evidence>
<gene>
    <name evidence="3" type="ORF">NA56DRAFT_643890</name>
</gene>
<sequence>MDDDDVQESGVLNSDAPAAPKHATVEDEAPPKPPRPLSPQQQAENTLKEAFPSIDAAVVKAVLRASGGRVEPAFNALLGMSDPNAVREPTPPPQPPRPTTQRMGSTPLSQLEADEQYARQLAEHYGGYGEDRPRATSGGPAGKPRRQQTGLNPNEINEENRSFIDDDLPIIRENLKKGFLETQSKVNGWITNLRKKIDGEDEDGPQQGYNTGSSSTQYRGRKSGDGRQSGDYGRYDADPQVLSDDFAGIQLNPDGTPARRSTRPLANPDLFKPTPAAPRSSDGRKVSFQGGPPEEIDIYGNSPKVTPAKGNALPLGKQSKWQPLSTVDPSPIGDTDNDPFSLGDSEDEKESKDRVGGKEIKMDDAERLKKAAAEAMADSIGEPARRPEPTETIGNKDKIAEEKLTGKS</sequence>
<protein>
    <recommendedName>
        <fullName evidence="2">CUE domain-containing protein</fullName>
    </recommendedName>
</protein>
<dbReference type="SUPFAM" id="SSF46934">
    <property type="entry name" value="UBA-like"/>
    <property type="match status" value="1"/>
</dbReference>
<feature type="compositionally biased region" description="Basic and acidic residues" evidence="1">
    <location>
        <begin position="349"/>
        <end position="372"/>
    </location>
</feature>
<evidence type="ECO:0000313" key="3">
    <source>
        <dbReference type="EMBL" id="PMD23820.1"/>
    </source>
</evidence>
<organism evidence="3 4">
    <name type="scientific">Hyaloscypha hepaticicola</name>
    <dbReference type="NCBI Taxonomy" id="2082293"/>
    <lineage>
        <taxon>Eukaryota</taxon>
        <taxon>Fungi</taxon>
        <taxon>Dikarya</taxon>
        <taxon>Ascomycota</taxon>
        <taxon>Pezizomycotina</taxon>
        <taxon>Leotiomycetes</taxon>
        <taxon>Helotiales</taxon>
        <taxon>Hyaloscyphaceae</taxon>
        <taxon>Hyaloscypha</taxon>
    </lineage>
</organism>
<accession>A0A2J6QC15</accession>
<dbReference type="Proteomes" id="UP000235672">
    <property type="component" value="Unassembled WGS sequence"/>
</dbReference>
<feature type="compositionally biased region" description="Pro residues" evidence="1">
    <location>
        <begin position="89"/>
        <end position="98"/>
    </location>
</feature>
<feature type="region of interest" description="Disordered" evidence="1">
    <location>
        <begin position="80"/>
        <end position="167"/>
    </location>
</feature>
<feature type="region of interest" description="Disordered" evidence="1">
    <location>
        <begin position="196"/>
        <end position="408"/>
    </location>
</feature>
<feature type="compositionally biased region" description="Basic and acidic residues" evidence="1">
    <location>
        <begin position="158"/>
        <end position="167"/>
    </location>
</feature>
<dbReference type="GO" id="GO:0005737">
    <property type="term" value="C:cytoplasm"/>
    <property type="evidence" value="ECO:0007669"/>
    <property type="project" value="TreeGrafter"/>
</dbReference>
<dbReference type="OrthoDB" id="9942608at2759"/>
<dbReference type="PROSITE" id="PS51140">
    <property type="entry name" value="CUE"/>
    <property type="match status" value="1"/>
</dbReference>
<dbReference type="FunFam" id="1.10.8.10:FF:000064">
    <property type="entry name" value="Similar to CUE domain-containing protein"/>
    <property type="match status" value="1"/>
</dbReference>
<dbReference type="SMART" id="SM00546">
    <property type="entry name" value="CUE"/>
    <property type="match status" value="1"/>
</dbReference>
<dbReference type="EMBL" id="KZ613474">
    <property type="protein sequence ID" value="PMD23820.1"/>
    <property type="molecule type" value="Genomic_DNA"/>
</dbReference>
<dbReference type="GO" id="GO:0006511">
    <property type="term" value="P:ubiquitin-dependent protein catabolic process"/>
    <property type="evidence" value="ECO:0007669"/>
    <property type="project" value="TreeGrafter"/>
</dbReference>
<evidence type="ECO:0000259" key="2">
    <source>
        <dbReference type="PROSITE" id="PS51140"/>
    </source>
</evidence>
<dbReference type="GO" id="GO:0031624">
    <property type="term" value="F:ubiquitin conjugating enzyme binding"/>
    <property type="evidence" value="ECO:0007669"/>
    <property type="project" value="TreeGrafter"/>
</dbReference>
<dbReference type="CDD" id="cd14372">
    <property type="entry name" value="CUE_Cue5p_like"/>
    <property type="match status" value="1"/>
</dbReference>
<dbReference type="InterPro" id="IPR041807">
    <property type="entry name" value="Cue5/Don1_CUE"/>
</dbReference>
<reference evidence="3 4" key="1">
    <citation type="submission" date="2016-05" db="EMBL/GenBank/DDBJ databases">
        <title>A degradative enzymes factory behind the ericoid mycorrhizal symbiosis.</title>
        <authorList>
            <consortium name="DOE Joint Genome Institute"/>
            <person name="Martino E."/>
            <person name="Morin E."/>
            <person name="Grelet G."/>
            <person name="Kuo A."/>
            <person name="Kohler A."/>
            <person name="Daghino S."/>
            <person name="Barry K."/>
            <person name="Choi C."/>
            <person name="Cichocki N."/>
            <person name="Clum A."/>
            <person name="Copeland A."/>
            <person name="Hainaut M."/>
            <person name="Haridas S."/>
            <person name="Labutti K."/>
            <person name="Lindquist E."/>
            <person name="Lipzen A."/>
            <person name="Khouja H.-R."/>
            <person name="Murat C."/>
            <person name="Ohm R."/>
            <person name="Olson A."/>
            <person name="Spatafora J."/>
            <person name="Veneault-Fourrey C."/>
            <person name="Henrissat B."/>
            <person name="Grigoriev I."/>
            <person name="Martin F."/>
            <person name="Perotto S."/>
        </authorList>
    </citation>
    <scope>NUCLEOTIDE SEQUENCE [LARGE SCALE GENOMIC DNA]</scope>
    <source>
        <strain evidence="3 4">UAMH 7357</strain>
    </source>
</reference>
<feature type="compositionally biased region" description="Polar residues" evidence="1">
    <location>
        <begin position="207"/>
        <end position="218"/>
    </location>
</feature>
<dbReference type="InterPro" id="IPR003892">
    <property type="entry name" value="CUE"/>
</dbReference>
<proteinExistence type="predicted"/>
<dbReference type="Gene3D" id="1.10.8.10">
    <property type="entry name" value="DNA helicase RuvA subunit, C-terminal domain"/>
    <property type="match status" value="1"/>
</dbReference>